<feature type="transmembrane region" description="Helical" evidence="1">
    <location>
        <begin position="37"/>
        <end position="53"/>
    </location>
</feature>
<keyword evidence="1" id="KW-1133">Transmembrane helix</keyword>
<dbReference type="Proteomes" id="UP000694892">
    <property type="component" value="Chromosome 1L"/>
</dbReference>
<evidence type="ECO:0000256" key="1">
    <source>
        <dbReference type="SAM" id="Phobius"/>
    </source>
</evidence>
<gene>
    <name evidence="2" type="ORF">XELAEV_18008562mg</name>
</gene>
<sequence>MRRHQDAWCQTPAPPCQESGSARLCTNREVRPHRSPGASYICVVIGTKLLYLFSVSVTIIYENILSLNIMLLCLVLS</sequence>
<accession>A0A974E481</accession>
<organism evidence="2 3">
    <name type="scientific">Xenopus laevis</name>
    <name type="common">African clawed frog</name>
    <dbReference type="NCBI Taxonomy" id="8355"/>
    <lineage>
        <taxon>Eukaryota</taxon>
        <taxon>Metazoa</taxon>
        <taxon>Chordata</taxon>
        <taxon>Craniata</taxon>
        <taxon>Vertebrata</taxon>
        <taxon>Euteleostomi</taxon>
        <taxon>Amphibia</taxon>
        <taxon>Batrachia</taxon>
        <taxon>Anura</taxon>
        <taxon>Pipoidea</taxon>
        <taxon>Pipidae</taxon>
        <taxon>Xenopodinae</taxon>
        <taxon>Xenopus</taxon>
        <taxon>Xenopus</taxon>
    </lineage>
</organism>
<reference evidence="3" key="1">
    <citation type="journal article" date="2016" name="Nature">
        <title>Genome evolution in the allotetraploid frog Xenopus laevis.</title>
        <authorList>
            <person name="Session A.M."/>
            <person name="Uno Y."/>
            <person name="Kwon T."/>
            <person name="Chapman J.A."/>
            <person name="Toyoda A."/>
            <person name="Takahashi S."/>
            <person name="Fukui A."/>
            <person name="Hikosaka A."/>
            <person name="Suzuki A."/>
            <person name="Kondo M."/>
            <person name="van Heeringen S.J."/>
            <person name="Quigley I."/>
            <person name="Heinz S."/>
            <person name="Ogino H."/>
            <person name="Ochi H."/>
            <person name="Hellsten U."/>
            <person name="Lyons J.B."/>
            <person name="Simakov O."/>
            <person name="Putnam N."/>
            <person name="Stites J."/>
            <person name="Kuroki Y."/>
            <person name="Tanaka T."/>
            <person name="Michiue T."/>
            <person name="Watanabe M."/>
            <person name="Bogdanovic O."/>
            <person name="Lister R."/>
            <person name="Georgiou G."/>
            <person name="Paranjpe S.S."/>
            <person name="van Kruijsbergen I."/>
            <person name="Shu S."/>
            <person name="Carlson J."/>
            <person name="Kinoshita T."/>
            <person name="Ohta Y."/>
            <person name="Mawaribuchi S."/>
            <person name="Jenkins J."/>
            <person name="Grimwood J."/>
            <person name="Schmutz J."/>
            <person name="Mitros T."/>
            <person name="Mozaffari S.V."/>
            <person name="Suzuki Y."/>
            <person name="Haramoto Y."/>
            <person name="Yamamoto T.S."/>
            <person name="Takagi C."/>
            <person name="Heald R."/>
            <person name="Miller K."/>
            <person name="Haudenschild C."/>
            <person name="Kitzman J."/>
            <person name="Nakayama T."/>
            <person name="Izutsu Y."/>
            <person name="Robert J."/>
            <person name="Fortriede J."/>
            <person name="Burns K."/>
            <person name="Lotay V."/>
            <person name="Karimi K."/>
            <person name="Yasuoka Y."/>
            <person name="Dichmann D.S."/>
            <person name="Flajnik M.F."/>
            <person name="Houston D.W."/>
            <person name="Shendure J."/>
            <person name="DuPasquier L."/>
            <person name="Vize P.D."/>
            <person name="Zorn A.M."/>
            <person name="Ito M."/>
            <person name="Marcotte E.M."/>
            <person name="Wallingford J.B."/>
            <person name="Ito Y."/>
            <person name="Asashima M."/>
            <person name="Ueno N."/>
            <person name="Matsuda Y."/>
            <person name="Veenstra G.J."/>
            <person name="Fujiyama A."/>
            <person name="Harland R.M."/>
            <person name="Taira M."/>
            <person name="Rokhsar D.S."/>
        </authorList>
    </citation>
    <scope>NUCLEOTIDE SEQUENCE [LARGE SCALE GENOMIC DNA]</scope>
    <source>
        <strain evidence="3">J</strain>
    </source>
</reference>
<keyword evidence="1" id="KW-0812">Transmembrane</keyword>
<keyword evidence="1" id="KW-0472">Membrane</keyword>
<dbReference type="EMBL" id="CM004466">
    <property type="protein sequence ID" value="OCU02792.1"/>
    <property type="molecule type" value="Genomic_DNA"/>
</dbReference>
<name>A0A974E481_XENLA</name>
<evidence type="ECO:0000313" key="3">
    <source>
        <dbReference type="Proteomes" id="UP000694892"/>
    </source>
</evidence>
<dbReference type="AlphaFoldDB" id="A0A974E481"/>
<proteinExistence type="predicted"/>
<evidence type="ECO:0000313" key="2">
    <source>
        <dbReference type="EMBL" id="OCU02792.1"/>
    </source>
</evidence>
<protein>
    <submittedName>
        <fullName evidence="2">Uncharacterized protein</fullName>
    </submittedName>
</protein>